<dbReference type="RefSeq" id="WP_092591411.1">
    <property type="nucleotide sequence ID" value="NZ_FMWL01000011.1"/>
</dbReference>
<dbReference type="PANTHER" id="PTHR42949:SF3">
    <property type="entry name" value="ANAEROBIC GLYCEROL-3-PHOSPHATE DEHYDROGENASE SUBUNIT B"/>
    <property type="match status" value="1"/>
</dbReference>
<evidence type="ECO:0000259" key="2">
    <source>
        <dbReference type="Pfam" id="PF07992"/>
    </source>
</evidence>
<dbReference type="GO" id="GO:0016491">
    <property type="term" value="F:oxidoreductase activity"/>
    <property type="evidence" value="ECO:0007669"/>
    <property type="project" value="UniProtKB-KW"/>
</dbReference>
<name>A0A1G5S1K1_9FIRM</name>
<evidence type="ECO:0000313" key="3">
    <source>
        <dbReference type="EMBL" id="SCZ80262.1"/>
    </source>
</evidence>
<dbReference type="EMBL" id="FMWL01000011">
    <property type="protein sequence ID" value="SCZ80262.1"/>
    <property type="molecule type" value="Genomic_DNA"/>
</dbReference>
<gene>
    <name evidence="3" type="ORF">SAMN03080599_02184</name>
</gene>
<sequence length="357" mass="38073">MLHTEVAVIGGGPAGMSAAIAAAKQGARVVLFERGLKLGGQLVKQTHRFFGSEHEYAGTRGIDIAVILQEMIEKNKLIEVKTDTTVLGIYQDGVITYEERYEYGRMTAEKVIITTGAAEKMLLFPNNDLPGVYGAGAVQTFMNQFGVKPGDKVLMVGAGNIGLIVSYQLVQAGVKIEAIIDAAPKVGGYLVHAAKLQRLGVPILTQTTIKEALGEEFITGAVIHEIDSNFAPIKGTERNVDIDTICLAVGLTPLSELLRHIGCELKHVPILGGYVPIKDQYMETSAKGIYVAGDVACIEEASAAMIEGSIAGVSAAMALGYVRDGEEARKHYIQELQGMRSGSVGEKIRQGLDQLCG</sequence>
<dbReference type="InterPro" id="IPR051691">
    <property type="entry name" value="Metab_Enz_Cyan_OpOx_G3PDH"/>
</dbReference>
<dbReference type="Proteomes" id="UP000199208">
    <property type="component" value="Unassembled WGS sequence"/>
</dbReference>
<dbReference type="InterPro" id="IPR023753">
    <property type="entry name" value="FAD/NAD-binding_dom"/>
</dbReference>
<keyword evidence="1" id="KW-0560">Oxidoreductase</keyword>
<evidence type="ECO:0000256" key="1">
    <source>
        <dbReference type="ARBA" id="ARBA00023002"/>
    </source>
</evidence>
<dbReference type="PRINTS" id="PR00368">
    <property type="entry name" value="FADPNR"/>
</dbReference>
<dbReference type="Gene3D" id="3.50.50.60">
    <property type="entry name" value="FAD/NAD(P)-binding domain"/>
    <property type="match status" value="2"/>
</dbReference>
<dbReference type="AlphaFoldDB" id="A0A1G5S1K1"/>
<dbReference type="STRING" id="1120920.SAMN03080599_02184"/>
<dbReference type="Pfam" id="PF07992">
    <property type="entry name" value="Pyr_redox_2"/>
    <property type="match status" value="1"/>
</dbReference>
<proteinExistence type="predicted"/>
<dbReference type="SUPFAM" id="SSF51905">
    <property type="entry name" value="FAD/NAD(P)-binding domain"/>
    <property type="match status" value="1"/>
</dbReference>
<protein>
    <submittedName>
        <fullName evidence="3">Sarcosine oxidase subunit alpha</fullName>
    </submittedName>
</protein>
<accession>A0A1G5S1K1</accession>
<feature type="domain" description="FAD/NAD(P)-binding" evidence="2">
    <location>
        <begin position="5"/>
        <end position="308"/>
    </location>
</feature>
<organism evidence="3 4">
    <name type="scientific">Acidaminobacter hydrogenoformans DSM 2784</name>
    <dbReference type="NCBI Taxonomy" id="1120920"/>
    <lineage>
        <taxon>Bacteria</taxon>
        <taxon>Bacillati</taxon>
        <taxon>Bacillota</taxon>
        <taxon>Clostridia</taxon>
        <taxon>Peptostreptococcales</taxon>
        <taxon>Acidaminobacteraceae</taxon>
        <taxon>Acidaminobacter</taxon>
    </lineage>
</organism>
<dbReference type="OrthoDB" id="9776839at2"/>
<evidence type="ECO:0000313" key="4">
    <source>
        <dbReference type="Proteomes" id="UP000199208"/>
    </source>
</evidence>
<keyword evidence="4" id="KW-1185">Reference proteome</keyword>
<dbReference type="PRINTS" id="PR00469">
    <property type="entry name" value="PNDRDTASEII"/>
</dbReference>
<reference evidence="3 4" key="1">
    <citation type="submission" date="2016-10" db="EMBL/GenBank/DDBJ databases">
        <authorList>
            <person name="de Groot N.N."/>
        </authorList>
    </citation>
    <scope>NUCLEOTIDE SEQUENCE [LARGE SCALE GENOMIC DNA]</scope>
    <source>
        <strain evidence="3 4">DSM 2784</strain>
    </source>
</reference>
<dbReference type="PANTHER" id="PTHR42949">
    <property type="entry name" value="ANAEROBIC GLYCEROL-3-PHOSPHATE DEHYDROGENASE SUBUNIT B"/>
    <property type="match status" value="1"/>
</dbReference>
<dbReference type="InterPro" id="IPR036188">
    <property type="entry name" value="FAD/NAD-bd_sf"/>
</dbReference>